<gene>
    <name evidence="3" type="ORF">OBBRIDRAFT_758768</name>
</gene>
<dbReference type="InterPro" id="IPR000719">
    <property type="entry name" value="Prot_kinase_dom"/>
</dbReference>
<feature type="compositionally biased region" description="Polar residues" evidence="1">
    <location>
        <begin position="1"/>
        <end position="12"/>
    </location>
</feature>
<proteinExistence type="predicted"/>
<dbReference type="Pfam" id="PF00069">
    <property type="entry name" value="Pkinase"/>
    <property type="match status" value="1"/>
</dbReference>
<feature type="domain" description="Protein kinase" evidence="2">
    <location>
        <begin position="101"/>
        <end position="393"/>
    </location>
</feature>
<reference evidence="3 4" key="1">
    <citation type="submission" date="2016-07" db="EMBL/GenBank/DDBJ databases">
        <title>Draft genome of the white-rot fungus Obba rivulosa 3A-2.</title>
        <authorList>
            <consortium name="DOE Joint Genome Institute"/>
            <person name="Miettinen O."/>
            <person name="Riley R."/>
            <person name="Acob R."/>
            <person name="Barry K."/>
            <person name="Cullen D."/>
            <person name="De Vries R."/>
            <person name="Hainaut M."/>
            <person name="Hatakka A."/>
            <person name="Henrissat B."/>
            <person name="Hilden K."/>
            <person name="Kuo R."/>
            <person name="Labutti K."/>
            <person name="Lipzen A."/>
            <person name="Makela M.R."/>
            <person name="Sandor L."/>
            <person name="Spatafora J.W."/>
            <person name="Grigoriev I.V."/>
            <person name="Hibbett D.S."/>
        </authorList>
    </citation>
    <scope>NUCLEOTIDE SEQUENCE [LARGE SCALE GENOMIC DNA]</scope>
    <source>
        <strain evidence="3 4">3A-2</strain>
    </source>
</reference>
<evidence type="ECO:0000313" key="4">
    <source>
        <dbReference type="Proteomes" id="UP000250043"/>
    </source>
</evidence>
<dbReference type="SMART" id="SM00220">
    <property type="entry name" value="S_TKc"/>
    <property type="match status" value="1"/>
</dbReference>
<dbReference type="AlphaFoldDB" id="A0A8E2DIE0"/>
<accession>A0A8E2DIE0</accession>
<dbReference type="SUPFAM" id="SSF56112">
    <property type="entry name" value="Protein kinase-like (PK-like)"/>
    <property type="match status" value="1"/>
</dbReference>
<dbReference type="EMBL" id="KV722462">
    <property type="protein sequence ID" value="OCH88107.1"/>
    <property type="molecule type" value="Genomic_DNA"/>
</dbReference>
<organism evidence="3 4">
    <name type="scientific">Obba rivulosa</name>
    <dbReference type="NCBI Taxonomy" id="1052685"/>
    <lineage>
        <taxon>Eukaryota</taxon>
        <taxon>Fungi</taxon>
        <taxon>Dikarya</taxon>
        <taxon>Basidiomycota</taxon>
        <taxon>Agaricomycotina</taxon>
        <taxon>Agaricomycetes</taxon>
        <taxon>Polyporales</taxon>
        <taxon>Gelatoporiaceae</taxon>
        <taxon>Obba</taxon>
    </lineage>
</organism>
<dbReference type="Gene3D" id="1.10.510.10">
    <property type="entry name" value="Transferase(Phosphotransferase) domain 1"/>
    <property type="match status" value="1"/>
</dbReference>
<dbReference type="PROSITE" id="PS50011">
    <property type="entry name" value="PROTEIN_KINASE_DOM"/>
    <property type="match status" value="1"/>
</dbReference>
<name>A0A8E2DIE0_9APHY</name>
<dbReference type="InterPro" id="IPR011009">
    <property type="entry name" value="Kinase-like_dom_sf"/>
</dbReference>
<dbReference type="GO" id="GO:0005524">
    <property type="term" value="F:ATP binding"/>
    <property type="evidence" value="ECO:0007669"/>
    <property type="project" value="InterPro"/>
</dbReference>
<protein>
    <recommendedName>
        <fullName evidence="2">Protein kinase domain-containing protein</fullName>
    </recommendedName>
</protein>
<evidence type="ECO:0000256" key="1">
    <source>
        <dbReference type="SAM" id="MobiDB-lite"/>
    </source>
</evidence>
<dbReference type="Proteomes" id="UP000250043">
    <property type="component" value="Unassembled WGS sequence"/>
</dbReference>
<evidence type="ECO:0000259" key="2">
    <source>
        <dbReference type="PROSITE" id="PS50011"/>
    </source>
</evidence>
<evidence type="ECO:0000313" key="3">
    <source>
        <dbReference type="EMBL" id="OCH88107.1"/>
    </source>
</evidence>
<feature type="region of interest" description="Disordered" evidence="1">
    <location>
        <begin position="1"/>
        <end position="24"/>
    </location>
</feature>
<dbReference type="OrthoDB" id="5987198at2759"/>
<dbReference type="GO" id="GO:0004672">
    <property type="term" value="F:protein kinase activity"/>
    <property type="evidence" value="ECO:0007669"/>
    <property type="project" value="InterPro"/>
</dbReference>
<keyword evidence="4" id="KW-1185">Reference proteome</keyword>
<sequence>MSRITAENTVQESGGEYGKGHTDDLALSSHNAEAAAHGEAANANIGSKYTETDLEGGLSSSECWWRDRQQWLEEKGYMLRPRYRPDWVPSWLRAKKDWLDVEDGRGLQYGNLNDATRLSDGKIVVLKKVSKSVHPYEAEIGQYFSTEPLASDPRNHCVPIHETLQDPTDADIVVLVMPLLREHHYPPANTIGEVVELFKQIFEGLNFMHEHHVAHRDCMVLNIMMDPTGMFPKLFHPQYPPMNLSTTGPPKQYTRTERPTKYYFIDFGLSRKYDADNRSPRELPILGGDKSAPEFQGEGYDKASDPFPTDVYYLGNMIKEWYLQKYLGLEFMEALVVEMTHSEPSERPTMIEVVTHFDKLYSGLAFRTLRRRLVDRRESSLTRLVLDVKHTFVSFGYMLRRLPPIPIPRT</sequence>